<dbReference type="InterPro" id="IPR002889">
    <property type="entry name" value="WSC_carb-bd"/>
</dbReference>
<dbReference type="SMART" id="SM00321">
    <property type="entry name" value="WSC"/>
    <property type="match status" value="8"/>
</dbReference>
<dbReference type="InterPro" id="IPR011047">
    <property type="entry name" value="Quinoprotein_ADH-like_sf"/>
</dbReference>
<dbReference type="OrthoDB" id="5985073at2759"/>
<comment type="caution">
    <text evidence="5">The sequence shown here is derived from an EMBL/GenBank/DDBJ whole genome shotgun (WGS) entry which is preliminary data.</text>
</comment>
<feature type="region of interest" description="Disordered" evidence="2">
    <location>
        <begin position="1166"/>
        <end position="1191"/>
    </location>
</feature>
<evidence type="ECO:0000256" key="1">
    <source>
        <dbReference type="ARBA" id="ARBA00022737"/>
    </source>
</evidence>
<organism evidence="5 6">
    <name type="scientific">Cadophora malorum</name>
    <dbReference type="NCBI Taxonomy" id="108018"/>
    <lineage>
        <taxon>Eukaryota</taxon>
        <taxon>Fungi</taxon>
        <taxon>Dikarya</taxon>
        <taxon>Ascomycota</taxon>
        <taxon>Pezizomycotina</taxon>
        <taxon>Leotiomycetes</taxon>
        <taxon>Helotiales</taxon>
        <taxon>Ploettnerulaceae</taxon>
        <taxon>Cadophora</taxon>
    </lineage>
</organism>
<dbReference type="Proteomes" id="UP000664132">
    <property type="component" value="Unassembled WGS sequence"/>
</dbReference>
<evidence type="ECO:0000313" key="6">
    <source>
        <dbReference type="Proteomes" id="UP000664132"/>
    </source>
</evidence>
<feature type="region of interest" description="Disordered" evidence="2">
    <location>
        <begin position="1446"/>
        <end position="1466"/>
    </location>
</feature>
<sequence length="2084" mass="215336">MRFSWTVVALASRLVGNVRAVADTDSLMDADPAQAGYLPNHNMDPSIISSGGFGQIWSYATPTGASEQFYAKPLVFTPSTTGRQIVLSFSEHNRIYSLDAVNGTLLATRDLGLEGEGPFAVSDLGQCNDIGGSIGITGTPVIDPATDTVYFWAKSYISTIKGFQNGAYRFHAIDAVTLQERAGFPKSIQGTPADNDVSRVFTGGTVLQRPALNIVNGIVFAGFGGHCDQYNFTGWVVGMQTNTGKLMTAFATVGGPGSPAPGGEDYKGGGGGAAIWMGGSAIASDQAGRIFFATGNGQKGAQNQGQPASGRLKLNTMNEAVVNMAVNPTTGVVTQSDYFEPYTYSALDNADRDLGSGGVALLDPSTFNGNGVSRIAVTVGKNGVCYVLNADNLGGYKLGTGGTDAILQTITMPGSGPVFGNPGSYPLEGGYMYITPNGYPTLVYSFGKTSTGSPAFTLVAQSADVSAGRVGTGSATITTYKGQPGTAILWVVDPDAGLRAYNAVPSNGQLTQLTLPPSPFVAKFQRPAFGDGRYYLSTSNGKILAYGSPVALPMTCNTPLDFGQVPIGDTKILTVTCKTNIAITKLNGFTTNKPVFQVSNSSLPTGPLAVGATFSFPVIFNLTALILTGSTSSPSVTPGVQTSSVWISTTNGKSGYAPQQPISLTGTAISAAPFITVNPLQVDFAGVVVGSASSESGSDATFILSNVGLSDMTILGMAWTSGAVNSDNVVFHNLTTVNGKTFLDGPGYFTSTTLPSLGQVIPAGSTMTVNANFNTNITGTYSSIVKFYTNGNTAYTLFTGSAATNPVALLEYSTSEGGWVTIPHCTDLVAGCIPQVNFAPSGGLTAQTIQLRLTNNGGSVLTVTKSKPLEGAELGATNPSTDFYEGQTIMPGKSAIASVLFSPGAAILNADDVTYQGAWTLNTDDQTFGVHVITFNGVVTSKKTGPLTSSGQSLYKYLGCYQDYINNVRLEPKQINNVSMTNGWCQSQALTAGVVFAGTEYMTECWIGNVIPSSTLKGLDSQCAYTCGGSNEACGGVNGFISLYYDSSRYFPENGTILGTSGLGPQRPKTIGAYNYAGCYSDSQAARSLVGKQTAGATISLDTCASFCQGYNFFGAEYANECYCSNTLGVASVLKPDADCSMNCAGNSSQFCGAGSRLSLYMKNSTSLPSSTSSPSSSTAKPSSTSVTGGPSVTPVSGAYTFLGCYSDNDVTQRTLVGAAFPDAGQTIEMCSLKCTTFSFFGLEYGTECYCGPAIVDSSVLTTDGRCNMPCSGDSAETCGGSYGMNIYSYNPVSSSSTLQTGSSSTQVSSVSTSVISTRSTSLSTSAPTGTPNSFTSMGCWTDNDVTERTLVGGAYSDQALTLSTCSALCKGFDYFGVEYSTECYCGNNFSSTSALATDERCNMPCKGDPTQICGGPYGMNIYKVLGLSSSSSSIISTTASIQSSSSASRTSSSSTKSTTPTPSIPARINEFTYEHCRSDNTTKRTLIGKYIAKPDMTLENCAGNCTGYRVNRYFGVEYASECYCANQLSFGSFVATDGRCKMPCLGNKLEICGGSGGLTLYSNATLPGSVSSSSSSLLSSYSSVSSTTSSISTTLSSSIALTSQVSSSSTTSTSPRPTTTGATPAYINDFNYLYCATDANEDRTLTGKYMASGSMSLDLCASTCVDYRFFGVEYGIECFCGDTLATISTKATDGRCSYYCPGNAAETCGGMSGLTLYTKDSVPIVSGISSDVSSSSLLSSLVASSSSTSVTSSTLSSSLSSSSSSSLLSSSSSTSTIAPLTTSSTSSSVPATSSSSPSLSSTASSTSLSQLSSTSASSLSSSQSASSSAQTSSSTAQSIFSPSLSSSTSTQTSSSSTSTRSTSTLVISTTSSSTPSATSSPDTWDYLGCMNDTTTARAISGASLTNTTAMTVDMCKDFCESKNYPLAGLENLGICFCGLAAKNGGTLGQTGCTAACPGDKSKFCGGSKRLNVYNNTAYIPPSIPKISGAYNYTACYNELTNARAMTGYTFTNSTGMTVDVCTTSCSAKGYLLAGLQFGTQCYCSNTISASAPIVDDIQCKVLVCPGNKLQYCSAGSRLQVYSS</sequence>
<feature type="domain" description="WSC" evidence="4">
    <location>
        <begin position="1990"/>
        <end position="2084"/>
    </location>
</feature>
<feature type="domain" description="WSC" evidence="4">
    <location>
        <begin position="1073"/>
        <end position="1164"/>
    </location>
</feature>
<proteinExistence type="predicted"/>
<dbReference type="Pfam" id="PF01822">
    <property type="entry name" value="WSC"/>
    <property type="match status" value="8"/>
</dbReference>
<keyword evidence="3" id="KW-0732">Signal</keyword>
<dbReference type="PANTHER" id="PTHR45964">
    <property type="entry name" value="WSCD FAMILY MEMBER CG9164"/>
    <property type="match status" value="1"/>
</dbReference>
<feature type="domain" description="WSC" evidence="4">
    <location>
        <begin position="1471"/>
        <end position="1565"/>
    </location>
</feature>
<feature type="domain" description="WSC" evidence="4">
    <location>
        <begin position="1630"/>
        <end position="1721"/>
    </location>
</feature>
<keyword evidence="1" id="KW-0677">Repeat</keyword>
<dbReference type="SUPFAM" id="SSF50998">
    <property type="entry name" value="Quinoprotein alcohol dehydrogenase-like"/>
    <property type="match status" value="1"/>
</dbReference>
<feature type="chain" id="PRO_5034347808" description="WSC domain-containing protein" evidence="3">
    <location>
        <begin position="21"/>
        <end position="2084"/>
    </location>
</feature>
<reference evidence="5" key="1">
    <citation type="submission" date="2021-02" db="EMBL/GenBank/DDBJ databases">
        <title>Genome sequence Cadophora malorum strain M34.</title>
        <authorList>
            <person name="Stefanovic E."/>
            <person name="Vu D."/>
            <person name="Scully C."/>
            <person name="Dijksterhuis J."/>
            <person name="Roader J."/>
            <person name="Houbraken J."/>
        </authorList>
    </citation>
    <scope>NUCLEOTIDE SEQUENCE</scope>
    <source>
        <strain evidence="5">M34</strain>
    </source>
</reference>
<feature type="region of interest" description="Disordered" evidence="2">
    <location>
        <begin position="1840"/>
        <end position="1881"/>
    </location>
</feature>
<evidence type="ECO:0000259" key="4">
    <source>
        <dbReference type="PROSITE" id="PS51212"/>
    </source>
</evidence>
<feature type="region of interest" description="Disordered" evidence="2">
    <location>
        <begin position="1754"/>
        <end position="1802"/>
    </location>
</feature>
<evidence type="ECO:0000256" key="3">
    <source>
        <dbReference type="SAM" id="SignalP"/>
    </source>
</evidence>
<accession>A0A8H7W0C8</accession>
<dbReference type="Gene3D" id="2.140.10.10">
    <property type="entry name" value="Quinoprotein alcohol dehydrogenase-like superfamily"/>
    <property type="match status" value="1"/>
</dbReference>
<dbReference type="PANTHER" id="PTHR45964:SF5">
    <property type="entry name" value="WSCD FAMILY MEMBER CG9164"/>
    <property type="match status" value="1"/>
</dbReference>
<feature type="domain" description="WSC" evidence="4">
    <location>
        <begin position="954"/>
        <end position="1046"/>
    </location>
</feature>
<name>A0A8H7W0C8_9HELO</name>
<protein>
    <recommendedName>
        <fullName evidence="4">WSC domain-containing protein</fullName>
    </recommendedName>
</protein>
<feature type="signal peptide" evidence="3">
    <location>
        <begin position="1"/>
        <end position="20"/>
    </location>
</feature>
<keyword evidence="6" id="KW-1185">Reference proteome</keyword>
<feature type="domain" description="WSC" evidence="4">
    <location>
        <begin position="1199"/>
        <end position="1291"/>
    </location>
</feature>
<dbReference type="InterPro" id="IPR051589">
    <property type="entry name" value="Sialate-O-sulfotransferase"/>
</dbReference>
<dbReference type="PROSITE" id="PS51212">
    <property type="entry name" value="WSC"/>
    <property type="match status" value="8"/>
</dbReference>
<dbReference type="EMBL" id="JAFJYH010000379">
    <property type="protein sequence ID" value="KAG4412420.1"/>
    <property type="molecule type" value="Genomic_DNA"/>
</dbReference>
<evidence type="ECO:0000313" key="5">
    <source>
        <dbReference type="EMBL" id="KAG4412420.1"/>
    </source>
</evidence>
<evidence type="ECO:0000256" key="2">
    <source>
        <dbReference type="SAM" id="MobiDB-lite"/>
    </source>
</evidence>
<feature type="domain" description="WSC" evidence="4">
    <location>
        <begin position="1884"/>
        <end position="1977"/>
    </location>
</feature>
<feature type="domain" description="WSC" evidence="4">
    <location>
        <begin position="1334"/>
        <end position="1426"/>
    </location>
</feature>
<gene>
    <name evidence="5" type="ORF">IFR04_014439</name>
</gene>